<organism evidence="1">
    <name type="scientific">uncultured archaeal virus</name>
    <dbReference type="NCBI Taxonomy" id="1960247"/>
    <lineage>
        <taxon>Viruses</taxon>
        <taxon>environmental samples</taxon>
    </lineage>
</organism>
<gene>
    <name evidence="1" type="ORF">JDFR1000234_54</name>
</gene>
<evidence type="ECO:0000313" key="1">
    <source>
        <dbReference type="EMBL" id="AQQ75529.1"/>
    </source>
</evidence>
<dbReference type="EMBL" id="KY229235">
    <property type="protein sequence ID" value="AQQ75529.1"/>
    <property type="molecule type" value="Genomic_DNA"/>
</dbReference>
<accession>A0A1S5Y355</accession>
<sequence length="200" mass="22644">MEIVDLVYLLLKKAFNGVSFGKTLRVEYIYDRRAVDTRVADWILVYEVSSGGAFADIGGQEYLGRGRVTIDVRTNDKTRYGKIKDHIKKTLKSQRKNFEVTTPTAIDAVFSSATELGAYAQLVVVTDATGLSEGDYISWNAGANKGWIYFIDGTNLYVFTYPRTCYAAFIVPSVTTELSDKMKRLYRFTMDIGVWLYEEL</sequence>
<reference evidence="1" key="1">
    <citation type="journal article" date="2017" name="MBio">
        <title>Viruses in the Oceanic Basement.</title>
        <authorList>
            <person name="Nigro O.D."/>
            <person name="Jungbluth S.P."/>
            <person name="Steward G.F."/>
            <person name="Rappe M.S."/>
        </authorList>
    </citation>
    <scope>NUCLEOTIDE SEQUENCE</scope>
    <source>
        <strain evidence="1">JdFR1000234</strain>
    </source>
</reference>
<proteinExistence type="predicted"/>
<name>A0A1S5Y355_9VIRU</name>
<protein>
    <submittedName>
        <fullName evidence="1">Uncharacterized protein</fullName>
    </submittedName>
</protein>